<protein>
    <submittedName>
        <fullName evidence="1">Uncharacterized protein</fullName>
    </submittedName>
</protein>
<comment type="caution">
    <text evidence="1">The sequence shown here is derived from an EMBL/GenBank/DDBJ whole genome shotgun (WGS) entry which is preliminary data.</text>
</comment>
<reference evidence="1" key="1">
    <citation type="journal article" date="2014" name="Front. Microbiol.">
        <title>High frequency of phylogenetically diverse reductive dehalogenase-homologous genes in deep subseafloor sedimentary metagenomes.</title>
        <authorList>
            <person name="Kawai M."/>
            <person name="Futagami T."/>
            <person name="Toyoda A."/>
            <person name="Takaki Y."/>
            <person name="Nishi S."/>
            <person name="Hori S."/>
            <person name="Arai W."/>
            <person name="Tsubouchi T."/>
            <person name="Morono Y."/>
            <person name="Uchiyama I."/>
            <person name="Ito T."/>
            <person name="Fujiyama A."/>
            <person name="Inagaki F."/>
            <person name="Takami H."/>
        </authorList>
    </citation>
    <scope>NUCLEOTIDE SEQUENCE</scope>
    <source>
        <strain evidence="1">Expedition CK06-06</strain>
    </source>
</reference>
<organism evidence="1">
    <name type="scientific">marine sediment metagenome</name>
    <dbReference type="NCBI Taxonomy" id="412755"/>
    <lineage>
        <taxon>unclassified sequences</taxon>
        <taxon>metagenomes</taxon>
        <taxon>ecological metagenomes</taxon>
    </lineage>
</organism>
<dbReference type="EMBL" id="BARW01026958">
    <property type="protein sequence ID" value="GAJ11161.1"/>
    <property type="molecule type" value="Genomic_DNA"/>
</dbReference>
<name>X1VC25_9ZZZZ</name>
<accession>X1VC25</accession>
<sequence length="59" mass="6886">MHYHAIDIRNKSERGEIIKFLQKLGLGYEKDIEYTIALLDDSKIISTPESGNIFFITWL</sequence>
<gene>
    <name evidence="1" type="ORF">S12H4_43850</name>
</gene>
<dbReference type="AlphaFoldDB" id="X1VC25"/>
<proteinExistence type="predicted"/>
<evidence type="ECO:0000313" key="1">
    <source>
        <dbReference type="EMBL" id="GAJ11161.1"/>
    </source>
</evidence>